<dbReference type="Proteomes" id="UP000035963">
    <property type="component" value="Unassembled WGS sequence"/>
</dbReference>
<dbReference type="PATRIC" id="fig|908627.4.peg.1916"/>
<protein>
    <recommendedName>
        <fullName evidence="3">DUF1579 domain-containing protein</fullName>
    </recommendedName>
</protein>
<accession>A0A0J1D1K8</accession>
<comment type="caution">
    <text evidence="1">The sequence shown here is derived from an EMBL/GenBank/DDBJ whole genome shotgun (WGS) entry which is preliminary data.</text>
</comment>
<organism evidence="1 2">
    <name type="scientific">Caballeronia mineralivorans PML1(12)</name>
    <dbReference type="NCBI Taxonomy" id="908627"/>
    <lineage>
        <taxon>Bacteria</taxon>
        <taxon>Pseudomonadati</taxon>
        <taxon>Pseudomonadota</taxon>
        <taxon>Betaproteobacteria</taxon>
        <taxon>Burkholderiales</taxon>
        <taxon>Burkholderiaceae</taxon>
        <taxon>Caballeronia</taxon>
    </lineage>
</organism>
<reference evidence="1 2" key="1">
    <citation type="journal article" date="2015" name="Genome Announc.">
        <title>Draft Genome Sequence of Burkholderia sp. Strain PML1(12), an Ectomycorrhizosphere-Inhabiting Bacterium with Effective Mineral-Weathering Ability.</title>
        <authorList>
            <person name="Uroz S."/>
            <person name="Oger P."/>
        </authorList>
    </citation>
    <scope>NUCLEOTIDE SEQUENCE [LARGE SCALE GENOMIC DNA]</scope>
    <source>
        <strain evidence="2">PML1(12)</strain>
    </source>
</reference>
<dbReference type="OrthoDB" id="9814791at2"/>
<evidence type="ECO:0000313" key="2">
    <source>
        <dbReference type="Proteomes" id="UP000035963"/>
    </source>
</evidence>
<proteinExistence type="predicted"/>
<dbReference type="AlphaFoldDB" id="A0A0J1D1K8"/>
<dbReference type="RefSeq" id="WP_047846222.1">
    <property type="nucleotide sequence ID" value="NZ_AEJF01000063.1"/>
</dbReference>
<evidence type="ECO:0008006" key="3">
    <source>
        <dbReference type="Google" id="ProtNLM"/>
    </source>
</evidence>
<name>A0A0J1D1K8_9BURK</name>
<evidence type="ECO:0000313" key="1">
    <source>
        <dbReference type="EMBL" id="KLU26619.1"/>
    </source>
</evidence>
<sequence>MPTSKSLIDALHTNEPAADRAEKMKLYGWLIDRGGRWEMDTIVYGDDGTPQPGRGEIHFGWVLEGRAIQDVWILPGIFHGTTLRVYDPALDAWHILWSDPLRQYYSRQLGRASGNDIVQEGHNSAGDAVRWSFTEITPNSFRWIGERSQDQGKTWRVDADFSARRLMD</sequence>
<keyword evidence="2" id="KW-1185">Reference proteome</keyword>
<gene>
    <name evidence="1" type="ORF">EOS_08690</name>
</gene>
<dbReference type="EMBL" id="AEJF01000063">
    <property type="protein sequence ID" value="KLU26619.1"/>
    <property type="molecule type" value="Genomic_DNA"/>
</dbReference>